<dbReference type="InterPro" id="IPR036591">
    <property type="entry name" value="YggU-like_sf"/>
</dbReference>
<dbReference type="Proteomes" id="UP001163105">
    <property type="component" value="Unassembled WGS sequence"/>
</dbReference>
<dbReference type="HAMAP" id="MF_00634">
    <property type="entry name" value="UPF0235"/>
    <property type="match status" value="1"/>
</dbReference>
<dbReference type="InterPro" id="IPR003746">
    <property type="entry name" value="DUF167"/>
</dbReference>
<sequence>MPVVPPSHAAVRFMAGRPKSPRVGTLRLQLRVKPGASKGREGVSSVADDCVELCVAAQARDGEANKAVVRLLSETIGLPRTRLELVQGFKSRDKTVVLRDVAADGGSEYAATILDLLRKASRSI</sequence>
<dbReference type="Gene3D" id="3.30.1200.10">
    <property type="entry name" value="YggU-like"/>
    <property type="match status" value="1"/>
</dbReference>
<accession>A0AB34FP26</accession>
<reference evidence="2" key="1">
    <citation type="submission" date="2023-01" db="EMBL/GenBank/DDBJ databases">
        <title>The growth and conidiation of Purpureocillium lavendulum are regulated by nitrogen source and histone H3K14 acetylation.</title>
        <authorList>
            <person name="Tang P."/>
            <person name="Han J."/>
            <person name="Zhang C."/>
            <person name="Tang P."/>
            <person name="Qi F."/>
            <person name="Zhang K."/>
            <person name="Liang L."/>
        </authorList>
    </citation>
    <scope>NUCLEOTIDE SEQUENCE</scope>
    <source>
        <strain evidence="2">YMF1.00683</strain>
    </source>
</reference>
<dbReference type="AlphaFoldDB" id="A0AB34FP26"/>
<dbReference type="SUPFAM" id="SSF69786">
    <property type="entry name" value="YggU-like"/>
    <property type="match status" value="1"/>
</dbReference>
<keyword evidence="3" id="KW-1185">Reference proteome</keyword>
<comment type="caution">
    <text evidence="2">The sequence shown here is derived from an EMBL/GenBank/DDBJ whole genome shotgun (WGS) entry which is preliminary data.</text>
</comment>
<dbReference type="EMBL" id="JAQHRD010000005">
    <property type="protein sequence ID" value="KAJ6440952.1"/>
    <property type="molecule type" value="Genomic_DNA"/>
</dbReference>
<proteinExistence type="inferred from homology"/>
<evidence type="ECO:0000313" key="2">
    <source>
        <dbReference type="EMBL" id="KAJ6440952.1"/>
    </source>
</evidence>
<organism evidence="2 3">
    <name type="scientific">Purpureocillium lavendulum</name>
    <dbReference type="NCBI Taxonomy" id="1247861"/>
    <lineage>
        <taxon>Eukaryota</taxon>
        <taxon>Fungi</taxon>
        <taxon>Dikarya</taxon>
        <taxon>Ascomycota</taxon>
        <taxon>Pezizomycotina</taxon>
        <taxon>Sordariomycetes</taxon>
        <taxon>Hypocreomycetidae</taxon>
        <taxon>Hypocreales</taxon>
        <taxon>Ophiocordycipitaceae</taxon>
        <taxon>Purpureocillium</taxon>
    </lineage>
</organism>
<name>A0AB34FP26_9HYPO</name>
<evidence type="ECO:0000256" key="1">
    <source>
        <dbReference type="ARBA" id="ARBA00010364"/>
    </source>
</evidence>
<dbReference type="SMART" id="SM01152">
    <property type="entry name" value="DUF167"/>
    <property type="match status" value="1"/>
</dbReference>
<dbReference type="PANTHER" id="PTHR13420:SF7">
    <property type="entry name" value="UPF0235 PROTEIN C15ORF40"/>
    <property type="match status" value="1"/>
</dbReference>
<comment type="similarity">
    <text evidence="1">Belongs to the UPF0235 family.</text>
</comment>
<protein>
    <submittedName>
        <fullName evidence="2">GNAT family acetyltransferase</fullName>
    </submittedName>
</protein>
<gene>
    <name evidence="2" type="ORF">O9K51_06745</name>
</gene>
<dbReference type="Pfam" id="PF02594">
    <property type="entry name" value="DUF167"/>
    <property type="match status" value="1"/>
</dbReference>
<dbReference type="NCBIfam" id="TIGR00251">
    <property type="entry name" value="DUF167 family protein"/>
    <property type="match status" value="1"/>
</dbReference>
<evidence type="ECO:0000313" key="3">
    <source>
        <dbReference type="Proteomes" id="UP001163105"/>
    </source>
</evidence>
<dbReference type="PANTHER" id="PTHR13420">
    <property type="entry name" value="UPF0235 PROTEIN C15ORF40"/>
    <property type="match status" value="1"/>
</dbReference>
<dbReference type="GO" id="GO:0005737">
    <property type="term" value="C:cytoplasm"/>
    <property type="evidence" value="ECO:0007669"/>
    <property type="project" value="TreeGrafter"/>
</dbReference>